<evidence type="ECO:0000256" key="1">
    <source>
        <dbReference type="SAM" id="SignalP"/>
    </source>
</evidence>
<dbReference type="WBParaSite" id="SSTP_0000447800.1">
    <property type="protein sequence ID" value="SSTP_0000447800.1"/>
    <property type="gene ID" value="SSTP_0000447800"/>
</dbReference>
<dbReference type="Proteomes" id="UP000035681">
    <property type="component" value="Unplaced"/>
</dbReference>
<feature type="signal peptide" evidence="1">
    <location>
        <begin position="1"/>
        <end position="20"/>
    </location>
</feature>
<reference evidence="3" key="1">
    <citation type="submission" date="2015-08" db="UniProtKB">
        <authorList>
            <consortium name="WormBaseParasite"/>
        </authorList>
    </citation>
    <scope>IDENTIFICATION</scope>
</reference>
<proteinExistence type="predicted"/>
<name>A0A0K0E4Q8_STRER</name>
<protein>
    <submittedName>
        <fullName evidence="3">DUF2510 domain-containing protein</fullName>
    </submittedName>
</protein>
<sequence length="115" mass="13429">MFGLIFLLTFFFLNSHLVVGQTGESQEFDPYVFKDARVPYKNNKYAEDWLNSDVAYLQSPLLAAGKPSKFHTPVKLPTIAPYVVKWSSINDVKVNDENTWNFEKRIDKKVWWPNK</sequence>
<keyword evidence="1" id="KW-0732">Signal</keyword>
<feature type="chain" id="PRO_5005327444" evidence="1">
    <location>
        <begin position="21"/>
        <end position="115"/>
    </location>
</feature>
<dbReference type="WBParaSite" id="TCONS_00000256.p1">
    <property type="protein sequence ID" value="TCONS_00000256.p1"/>
    <property type="gene ID" value="XLOC_000273"/>
</dbReference>
<keyword evidence="2" id="KW-1185">Reference proteome</keyword>
<evidence type="ECO:0000313" key="3">
    <source>
        <dbReference type="WBParaSite" id="SSTP_0000447800.1"/>
    </source>
</evidence>
<accession>A0A0K0E4Q8</accession>
<organism evidence="3">
    <name type="scientific">Strongyloides stercoralis</name>
    <name type="common">Threadworm</name>
    <dbReference type="NCBI Taxonomy" id="6248"/>
    <lineage>
        <taxon>Eukaryota</taxon>
        <taxon>Metazoa</taxon>
        <taxon>Ecdysozoa</taxon>
        <taxon>Nematoda</taxon>
        <taxon>Chromadorea</taxon>
        <taxon>Rhabditida</taxon>
        <taxon>Tylenchina</taxon>
        <taxon>Panagrolaimomorpha</taxon>
        <taxon>Strongyloidoidea</taxon>
        <taxon>Strongyloididae</taxon>
        <taxon>Strongyloides</taxon>
    </lineage>
</organism>
<evidence type="ECO:0000313" key="2">
    <source>
        <dbReference type="Proteomes" id="UP000035681"/>
    </source>
</evidence>
<dbReference type="AlphaFoldDB" id="A0A0K0E4Q8"/>